<reference evidence="1" key="1">
    <citation type="journal article" date="2014" name="Int. J. Syst. Evol. Microbiol.">
        <title>Complete genome sequence of Corynebacterium casei LMG S-19264T (=DSM 44701T), isolated from a smear-ripened cheese.</title>
        <authorList>
            <consortium name="US DOE Joint Genome Institute (JGI-PGF)"/>
            <person name="Walter F."/>
            <person name="Albersmeier A."/>
            <person name="Kalinowski J."/>
            <person name="Ruckert C."/>
        </authorList>
    </citation>
    <scope>NUCLEOTIDE SEQUENCE</scope>
    <source>
        <strain evidence="1">JCM 13306</strain>
    </source>
</reference>
<reference evidence="1" key="2">
    <citation type="submission" date="2020-09" db="EMBL/GenBank/DDBJ databases">
        <authorList>
            <person name="Sun Q."/>
            <person name="Ohkuma M."/>
        </authorList>
    </citation>
    <scope>NUCLEOTIDE SEQUENCE</scope>
    <source>
        <strain evidence="1">JCM 13306</strain>
    </source>
</reference>
<gene>
    <name evidence="1" type="ORF">GCM10009090_16210</name>
</gene>
<evidence type="ECO:0000313" key="2">
    <source>
        <dbReference type="Proteomes" id="UP000623958"/>
    </source>
</evidence>
<protein>
    <submittedName>
        <fullName evidence="1">Uncharacterized protein</fullName>
    </submittedName>
</protein>
<organism evidence="1 2">
    <name type="scientific">Xanthomonas boreopolis</name>
    <dbReference type="NCBI Taxonomy" id="86183"/>
    <lineage>
        <taxon>Bacteria</taxon>
        <taxon>Pseudomonadati</taxon>
        <taxon>Pseudomonadota</taxon>
        <taxon>Gammaproteobacteria</taxon>
        <taxon>Lysobacterales</taxon>
        <taxon>Lysobacteraceae</taxon>
        <taxon>Xanthomonas</taxon>
    </lineage>
</organism>
<dbReference type="EMBL" id="BNBA01000010">
    <property type="protein sequence ID" value="GHH52428.1"/>
    <property type="molecule type" value="Genomic_DNA"/>
</dbReference>
<evidence type="ECO:0000313" key="1">
    <source>
        <dbReference type="EMBL" id="GHH52428.1"/>
    </source>
</evidence>
<dbReference type="Proteomes" id="UP000623958">
    <property type="component" value="Unassembled WGS sequence"/>
</dbReference>
<keyword evidence="2" id="KW-1185">Reference proteome</keyword>
<accession>A0A919F760</accession>
<sequence length="128" mass="13845">MKLYDEPILLTLAMRPNDEGAPPVRVDVHATRVTEHFAVHPARDRAPNQPIFSLPWVVTHIGSGLAAARGESKRVVQLAARAFEALPIDWSGAFDMGHCALSEEQRAQCNAIRSLAAVGALAALEPML</sequence>
<name>A0A919F760_9XANT</name>
<dbReference type="RefSeq" id="WP_434029050.1">
    <property type="nucleotide sequence ID" value="NZ_BNBA01000010.1"/>
</dbReference>
<proteinExistence type="predicted"/>
<comment type="caution">
    <text evidence="1">The sequence shown here is derived from an EMBL/GenBank/DDBJ whole genome shotgun (WGS) entry which is preliminary data.</text>
</comment>
<dbReference type="AlphaFoldDB" id="A0A919F760"/>